<dbReference type="AlphaFoldDB" id="A0A319D0F1"/>
<proteinExistence type="predicted"/>
<dbReference type="Proteomes" id="UP000247810">
    <property type="component" value="Unassembled WGS sequence"/>
</dbReference>
<feature type="region of interest" description="Disordered" evidence="5">
    <location>
        <begin position="243"/>
        <end position="303"/>
    </location>
</feature>
<dbReference type="VEuPathDB" id="FungiDB:BO71DRAFT_412393"/>
<evidence type="ECO:0000256" key="1">
    <source>
        <dbReference type="ARBA" id="ARBA00004167"/>
    </source>
</evidence>
<dbReference type="OrthoDB" id="4476058at2759"/>
<dbReference type="GO" id="GO:0016020">
    <property type="term" value="C:membrane"/>
    <property type="evidence" value="ECO:0007669"/>
    <property type="project" value="UniProtKB-SubCell"/>
</dbReference>
<sequence length="428" mass="45628">MNLWHTLTQFLLYPLTPTLSTEELDRNRLITSYLDDIPNCSLNCLYPQTLATNCSKGDHACTCSHFQSISLTIDFQYCYASCPTDPDQRWTPRLLLDFCSAVGTPATLPEYMEPYANPHRREDTANKATEIEKLLTIYSVVTTEYASGDGQVATTSNDGAVYTTRGVVTVTEVVSMSMATSGSSATATATGGGGGGGIGSGGSGGLSVGAKAGIGIGVPVGVICVVVVGMLVFRRRRRGRVWWGGDRDGEGGGEKMEEGGQGGDGVQTEAKAPDLEIDPTLPPEIDGATINESGGRPVGRQHSRRQIFELSAGSIRLPRRNVTARAGELDAPRQPQDAGEVGVAVSEGLPDTASELPSEDFRGSQAGSSVRASEQLTLPDLEGELARVARNKERVRYLQLLEEREEQLRQLIASQRGTDEASVGSRGE</sequence>
<evidence type="ECO:0000256" key="3">
    <source>
        <dbReference type="ARBA" id="ARBA00022989"/>
    </source>
</evidence>
<name>A0A319D0F1_9EURO</name>
<evidence type="ECO:0008006" key="10">
    <source>
        <dbReference type="Google" id="ProtNLM"/>
    </source>
</evidence>
<comment type="subcellular location">
    <subcellularLocation>
        <location evidence="1">Membrane</location>
        <topology evidence="1">Single-pass membrane protein</topology>
    </subcellularLocation>
</comment>
<evidence type="ECO:0000256" key="5">
    <source>
        <dbReference type="SAM" id="MobiDB-lite"/>
    </source>
</evidence>
<dbReference type="GO" id="GO:0071944">
    <property type="term" value="C:cell periphery"/>
    <property type="evidence" value="ECO:0007669"/>
    <property type="project" value="UniProtKB-ARBA"/>
</dbReference>
<evidence type="ECO:0000256" key="7">
    <source>
        <dbReference type="SAM" id="SignalP"/>
    </source>
</evidence>
<keyword evidence="3 6" id="KW-1133">Transmembrane helix</keyword>
<evidence type="ECO:0000256" key="2">
    <source>
        <dbReference type="ARBA" id="ARBA00022692"/>
    </source>
</evidence>
<keyword evidence="4 6" id="KW-0472">Membrane</keyword>
<evidence type="ECO:0000256" key="4">
    <source>
        <dbReference type="ARBA" id="ARBA00023136"/>
    </source>
</evidence>
<dbReference type="PANTHER" id="PTHR15549">
    <property type="entry name" value="PAIRED IMMUNOGLOBULIN-LIKE TYPE 2 RECEPTOR"/>
    <property type="match status" value="1"/>
</dbReference>
<keyword evidence="7" id="KW-0732">Signal</keyword>
<keyword evidence="9" id="KW-1185">Reference proteome</keyword>
<gene>
    <name evidence="8" type="ORF">BO71DRAFT_412393</name>
</gene>
<feature type="chain" id="PRO_5016371242" description="Extracellular membrane protein CFEM domain-containing protein" evidence="7">
    <location>
        <begin position="21"/>
        <end position="428"/>
    </location>
</feature>
<evidence type="ECO:0000313" key="9">
    <source>
        <dbReference type="Proteomes" id="UP000247810"/>
    </source>
</evidence>
<feature type="compositionally biased region" description="Polar residues" evidence="5">
    <location>
        <begin position="365"/>
        <end position="376"/>
    </location>
</feature>
<evidence type="ECO:0000256" key="6">
    <source>
        <dbReference type="SAM" id="Phobius"/>
    </source>
</evidence>
<dbReference type="InterPro" id="IPR051694">
    <property type="entry name" value="Immunoregulatory_rcpt-like"/>
</dbReference>
<feature type="region of interest" description="Disordered" evidence="5">
    <location>
        <begin position="350"/>
        <end position="377"/>
    </location>
</feature>
<reference evidence="8 9" key="1">
    <citation type="submission" date="2018-02" db="EMBL/GenBank/DDBJ databases">
        <title>The genomes of Aspergillus section Nigri reveals drivers in fungal speciation.</title>
        <authorList>
            <consortium name="DOE Joint Genome Institute"/>
            <person name="Vesth T.C."/>
            <person name="Nybo J."/>
            <person name="Theobald S."/>
            <person name="Brandl J."/>
            <person name="Frisvad J.C."/>
            <person name="Nielsen K.F."/>
            <person name="Lyhne E.K."/>
            <person name="Kogle M.E."/>
            <person name="Kuo A."/>
            <person name="Riley R."/>
            <person name="Clum A."/>
            <person name="Nolan M."/>
            <person name="Lipzen A."/>
            <person name="Salamov A."/>
            <person name="Henrissat B."/>
            <person name="Wiebenga A."/>
            <person name="De vries R.P."/>
            <person name="Grigoriev I.V."/>
            <person name="Mortensen U.H."/>
            <person name="Andersen M.R."/>
            <person name="Baker S.E."/>
        </authorList>
    </citation>
    <scope>NUCLEOTIDE SEQUENCE [LARGE SCALE GENOMIC DNA]</scope>
    <source>
        <strain evidence="8 9">CBS 707.79</strain>
    </source>
</reference>
<protein>
    <recommendedName>
        <fullName evidence="10">Extracellular membrane protein CFEM domain-containing protein</fullName>
    </recommendedName>
</protein>
<accession>A0A319D0F1</accession>
<feature type="compositionally biased region" description="Basic and acidic residues" evidence="5">
    <location>
        <begin position="245"/>
        <end position="258"/>
    </location>
</feature>
<feature type="signal peptide" evidence="7">
    <location>
        <begin position="1"/>
        <end position="20"/>
    </location>
</feature>
<organism evidence="8 9">
    <name type="scientific">Aspergillus ellipticus CBS 707.79</name>
    <dbReference type="NCBI Taxonomy" id="1448320"/>
    <lineage>
        <taxon>Eukaryota</taxon>
        <taxon>Fungi</taxon>
        <taxon>Dikarya</taxon>
        <taxon>Ascomycota</taxon>
        <taxon>Pezizomycotina</taxon>
        <taxon>Eurotiomycetes</taxon>
        <taxon>Eurotiomycetidae</taxon>
        <taxon>Eurotiales</taxon>
        <taxon>Aspergillaceae</taxon>
        <taxon>Aspergillus</taxon>
        <taxon>Aspergillus subgen. Circumdati</taxon>
    </lineage>
</organism>
<keyword evidence="2 6" id="KW-0812">Transmembrane</keyword>
<dbReference type="EMBL" id="KZ825972">
    <property type="protein sequence ID" value="PYH90710.1"/>
    <property type="molecule type" value="Genomic_DNA"/>
</dbReference>
<feature type="transmembrane region" description="Helical" evidence="6">
    <location>
        <begin position="212"/>
        <end position="233"/>
    </location>
</feature>
<evidence type="ECO:0000313" key="8">
    <source>
        <dbReference type="EMBL" id="PYH90710.1"/>
    </source>
</evidence>